<evidence type="ECO:0000313" key="6">
    <source>
        <dbReference type="Proteomes" id="UP000053342"/>
    </source>
</evidence>
<dbReference type="RefSeq" id="XP_016257217.1">
    <property type="nucleotide sequence ID" value="XM_016412492.1"/>
</dbReference>
<keyword evidence="4" id="KW-0812">Transmembrane</keyword>
<dbReference type="GO" id="GO:0000026">
    <property type="term" value="F:alpha-1,2-mannosyltransferase activity"/>
    <property type="evidence" value="ECO:0007669"/>
    <property type="project" value="TreeGrafter"/>
</dbReference>
<dbReference type="HOGENOM" id="CLU_909220_0_0_1"/>
<dbReference type="EMBL" id="KN847347">
    <property type="protein sequence ID" value="KIW37001.1"/>
    <property type="molecule type" value="Genomic_DNA"/>
</dbReference>
<dbReference type="InterPro" id="IPR029044">
    <property type="entry name" value="Nucleotide-diphossugar_trans"/>
</dbReference>
<dbReference type="SUPFAM" id="SSF53448">
    <property type="entry name" value="Nucleotide-diphospho-sugar transferases"/>
    <property type="match status" value="1"/>
</dbReference>
<keyword evidence="2" id="KW-0328">Glycosyltransferase</keyword>
<dbReference type="GO" id="GO:0006493">
    <property type="term" value="P:protein O-linked glycosylation"/>
    <property type="evidence" value="ECO:0007669"/>
    <property type="project" value="TreeGrafter"/>
</dbReference>
<keyword evidence="3" id="KW-0808">Transferase</keyword>
<dbReference type="OrthoDB" id="439943at2759"/>
<protein>
    <submittedName>
        <fullName evidence="5">Uncharacterized protein</fullName>
    </submittedName>
</protein>
<dbReference type="Proteomes" id="UP000053342">
    <property type="component" value="Unassembled WGS sequence"/>
</dbReference>
<evidence type="ECO:0000256" key="4">
    <source>
        <dbReference type="SAM" id="Phobius"/>
    </source>
</evidence>
<name>A0A0D2A9L5_9EURO</name>
<keyword evidence="4" id="KW-0472">Membrane</keyword>
<dbReference type="GO" id="GO:0006487">
    <property type="term" value="P:protein N-linked glycosylation"/>
    <property type="evidence" value="ECO:0007669"/>
    <property type="project" value="TreeGrafter"/>
</dbReference>
<evidence type="ECO:0000256" key="3">
    <source>
        <dbReference type="ARBA" id="ARBA00022679"/>
    </source>
</evidence>
<evidence type="ECO:0000256" key="2">
    <source>
        <dbReference type="ARBA" id="ARBA00022676"/>
    </source>
</evidence>
<dbReference type="GO" id="GO:0016020">
    <property type="term" value="C:membrane"/>
    <property type="evidence" value="ECO:0007669"/>
    <property type="project" value="InterPro"/>
</dbReference>
<dbReference type="PANTHER" id="PTHR31121:SF7">
    <property type="entry name" value="MANNOSYLTRANSFERASE KTR4-RELATED"/>
    <property type="match status" value="1"/>
</dbReference>
<dbReference type="PANTHER" id="PTHR31121">
    <property type="entry name" value="ALPHA-1,2 MANNOSYLTRANSFERASE KTR1"/>
    <property type="match status" value="1"/>
</dbReference>
<feature type="transmembrane region" description="Helical" evidence="4">
    <location>
        <begin position="41"/>
        <end position="59"/>
    </location>
</feature>
<proteinExistence type="inferred from homology"/>
<evidence type="ECO:0000256" key="1">
    <source>
        <dbReference type="ARBA" id="ARBA00007677"/>
    </source>
</evidence>
<dbReference type="AlphaFoldDB" id="A0A0D2A9L5"/>
<dbReference type="GO" id="GO:0000032">
    <property type="term" value="P:cell wall mannoprotein biosynthetic process"/>
    <property type="evidence" value="ECO:0007669"/>
    <property type="project" value="TreeGrafter"/>
</dbReference>
<evidence type="ECO:0000313" key="5">
    <source>
        <dbReference type="EMBL" id="KIW37001.1"/>
    </source>
</evidence>
<accession>A0A0D2A9L5</accession>
<organism evidence="5 6">
    <name type="scientific">Exophiala oligosperma</name>
    <dbReference type="NCBI Taxonomy" id="215243"/>
    <lineage>
        <taxon>Eukaryota</taxon>
        <taxon>Fungi</taxon>
        <taxon>Dikarya</taxon>
        <taxon>Ascomycota</taxon>
        <taxon>Pezizomycotina</taxon>
        <taxon>Eurotiomycetes</taxon>
        <taxon>Chaetothyriomycetidae</taxon>
        <taxon>Chaetothyriales</taxon>
        <taxon>Herpotrichiellaceae</taxon>
        <taxon>Exophiala</taxon>
    </lineage>
</organism>
<dbReference type="GeneID" id="27362973"/>
<dbReference type="InterPro" id="IPR002685">
    <property type="entry name" value="Glyco_trans_15"/>
</dbReference>
<keyword evidence="6" id="KW-1185">Reference proteome</keyword>
<keyword evidence="4" id="KW-1133">Transmembrane helix</keyword>
<reference evidence="5 6" key="1">
    <citation type="submission" date="2015-01" db="EMBL/GenBank/DDBJ databases">
        <title>The Genome Sequence of Exophiala oligosperma CBS72588.</title>
        <authorList>
            <consortium name="The Broad Institute Genomics Platform"/>
            <person name="Cuomo C."/>
            <person name="de Hoog S."/>
            <person name="Gorbushina A."/>
            <person name="Stielow B."/>
            <person name="Teixiera M."/>
            <person name="Abouelleil A."/>
            <person name="Chapman S.B."/>
            <person name="Priest M."/>
            <person name="Young S.K."/>
            <person name="Wortman J."/>
            <person name="Nusbaum C."/>
            <person name="Birren B."/>
        </authorList>
    </citation>
    <scope>NUCLEOTIDE SEQUENCE [LARGE SCALE GENOMIC DNA]</scope>
    <source>
        <strain evidence="5 6">CBS 72588</strain>
    </source>
</reference>
<gene>
    <name evidence="5" type="ORF">PV06_10899</name>
</gene>
<comment type="similarity">
    <text evidence="1">Belongs to the glycosyltransferase 15 family.</text>
</comment>
<dbReference type="Pfam" id="PF01793">
    <property type="entry name" value="Glyco_transf_15"/>
    <property type="match status" value="1"/>
</dbReference>
<dbReference type="Gene3D" id="3.90.550.10">
    <property type="entry name" value="Spore Coat Polysaccharide Biosynthesis Protein SpsA, Chain A"/>
    <property type="match status" value="1"/>
</dbReference>
<sequence>MLVGPLLRNICRYYCPRQRSFLFGDLKVSWNMLPPRRRRQLVYLLLVLVGFLSLLYLGVDSLMSSGDLLLRSAHIPMDEPFTMTALLHPDDVGDRKPSRNDSTFIALVRNEELDGIVYSMRQIEQNFNSKFQYPWIFFNNNPFTDEFKRRTALETQAPCFYEQIPAEHWDVPYSVDRDIMAQRMEEMHSQGVKHASDLSYHQMCRWYSGFFYKHPALDNIQYYWRVEPWIEFFCSVEYDVFQYMSDNNKVYGFTINIYDDPLTLPSLWPRTLDFIAANPKHLSHRMAWNWLNDSTWRPKLNAHANG</sequence>
<dbReference type="VEuPathDB" id="FungiDB:PV06_10899"/>
<dbReference type="STRING" id="215243.A0A0D2A9L5"/>
<dbReference type="GO" id="GO:0005794">
    <property type="term" value="C:Golgi apparatus"/>
    <property type="evidence" value="ECO:0007669"/>
    <property type="project" value="TreeGrafter"/>
</dbReference>